<comment type="similarity">
    <text evidence="1">Belongs to the COQ10 family.</text>
</comment>
<evidence type="ECO:0000256" key="3">
    <source>
        <dbReference type="ARBA" id="ARBA00024947"/>
    </source>
</evidence>
<dbReference type="PANTHER" id="PTHR12901:SF10">
    <property type="entry name" value="COENZYME Q-BINDING PROTEIN COQ10, MITOCHONDRIAL"/>
    <property type="match status" value="1"/>
</dbReference>
<feature type="domain" description="Coenzyme Q-binding protein COQ10 START" evidence="5">
    <location>
        <begin position="79"/>
        <end position="255"/>
    </location>
</feature>
<evidence type="ECO:0000256" key="4">
    <source>
        <dbReference type="SAM" id="MobiDB-lite"/>
    </source>
</evidence>
<comment type="function">
    <text evidence="3">Required for the function of coenzyme Q in the respiratory chain. May serve as a chaperone or may be involved in the transport of Q6 from its site of synthesis to the catalytic sites of the respiratory complexes.</text>
</comment>
<dbReference type="InterPro" id="IPR005031">
    <property type="entry name" value="COQ10_START"/>
</dbReference>
<dbReference type="CDD" id="cd07813">
    <property type="entry name" value="COQ10p_like"/>
    <property type="match status" value="1"/>
</dbReference>
<reference evidence="6" key="1">
    <citation type="submission" date="2023-06" db="EMBL/GenBank/DDBJ databases">
        <title>Genome-scale phylogeny and comparative genomics of the fungal order Sordariales.</title>
        <authorList>
            <consortium name="Lawrence Berkeley National Laboratory"/>
            <person name="Hensen N."/>
            <person name="Bonometti L."/>
            <person name="Westerberg I."/>
            <person name="Brannstrom I.O."/>
            <person name="Guillou S."/>
            <person name="Cros-Aarteil S."/>
            <person name="Calhoun S."/>
            <person name="Haridas S."/>
            <person name="Kuo A."/>
            <person name="Mondo S."/>
            <person name="Pangilinan J."/>
            <person name="Riley R."/>
            <person name="Labutti K."/>
            <person name="Andreopoulos B."/>
            <person name="Lipzen A."/>
            <person name="Chen C."/>
            <person name="Yanf M."/>
            <person name="Daum C."/>
            <person name="Ng V."/>
            <person name="Clum A."/>
            <person name="Steindorff A."/>
            <person name="Ohm R."/>
            <person name="Martin F."/>
            <person name="Silar P."/>
            <person name="Natvig D."/>
            <person name="Lalanne C."/>
            <person name="Gautier V."/>
            <person name="Ament-Velasquez S.L."/>
            <person name="Kruys A."/>
            <person name="Hutchinson M.I."/>
            <person name="Powell A.J."/>
            <person name="Barry K."/>
            <person name="Miller A.N."/>
            <person name="Grigoriev I.V."/>
            <person name="Debuchy R."/>
            <person name="Gladieux P."/>
            <person name="Thoren M.H."/>
            <person name="Johannesson H."/>
        </authorList>
    </citation>
    <scope>NUCLEOTIDE SEQUENCE</scope>
    <source>
        <strain evidence="6">SMH4607-1</strain>
    </source>
</reference>
<dbReference type="GO" id="GO:0005739">
    <property type="term" value="C:mitochondrion"/>
    <property type="evidence" value="ECO:0007669"/>
    <property type="project" value="TreeGrafter"/>
</dbReference>
<gene>
    <name evidence="6" type="ORF">B0H67DRAFT_486025</name>
</gene>
<dbReference type="PANTHER" id="PTHR12901">
    <property type="entry name" value="SPERM PROTEIN HOMOLOG"/>
    <property type="match status" value="1"/>
</dbReference>
<dbReference type="Proteomes" id="UP001172102">
    <property type="component" value="Unassembled WGS sequence"/>
</dbReference>
<feature type="region of interest" description="Disordered" evidence="4">
    <location>
        <begin position="21"/>
        <end position="46"/>
    </location>
</feature>
<evidence type="ECO:0000313" key="7">
    <source>
        <dbReference type="Proteomes" id="UP001172102"/>
    </source>
</evidence>
<accession>A0AA40E275</accession>
<evidence type="ECO:0000256" key="2">
    <source>
        <dbReference type="ARBA" id="ARBA00011814"/>
    </source>
</evidence>
<comment type="caution">
    <text evidence="6">The sequence shown here is derived from an EMBL/GenBank/DDBJ whole genome shotgun (WGS) entry which is preliminary data.</text>
</comment>
<proteinExistence type="inferred from homology"/>
<dbReference type="InterPro" id="IPR044996">
    <property type="entry name" value="COQ10-like"/>
</dbReference>
<dbReference type="GO" id="GO:0048039">
    <property type="term" value="F:ubiquinone binding"/>
    <property type="evidence" value="ECO:0007669"/>
    <property type="project" value="InterPro"/>
</dbReference>
<name>A0AA40E275_9PEZI</name>
<dbReference type="AlphaFoldDB" id="A0AA40E275"/>
<dbReference type="Pfam" id="PF03364">
    <property type="entry name" value="Polyketide_cyc"/>
    <property type="match status" value="1"/>
</dbReference>
<dbReference type="SUPFAM" id="SSF55961">
    <property type="entry name" value="Bet v1-like"/>
    <property type="match status" value="1"/>
</dbReference>
<organism evidence="6 7">
    <name type="scientific">Lasiosphaeris hirsuta</name>
    <dbReference type="NCBI Taxonomy" id="260670"/>
    <lineage>
        <taxon>Eukaryota</taxon>
        <taxon>Fungi</taxon>
        <taxon>Dikarya</taxon>
        <taxon>Ascomycota</taxon>
        <taxon>Pezizomycotina</taxon>
        <taxon>Sordariomycetes</taxon>
        <taxon>Sordariomycetidae</taxon>
        <taxon>Sordariales</taxon>
        <taxon>Lasiosphaeriaceae</taxon>
        <taxon>Lasiosphaeris</taxon>
    </lineage>
</organism>
<dbReference type="EMBL" id="JAUKUA010000003">
    <property type="protein sequence ID" value="KAK0719943.1"/>
    <property type="molecule type" value="Genomic_DNA"/>
</dbReference>
<sequence>MRRLARSVALWRPSPPSSCAPFTTLLNPPSTTTPRPPLLPSRQPLPSARRPLTSFLAFLLPTDPNHPAPPQTLRARRILPYPPAQLYTIIADIDSYRAFLPHCTASRVTVWTAPSAQGGRQPALAELTVGWGPFTQSYTSRVYCVPGSIVEAVSGAAHTTIPLNTLAQHGYDVAKTPASRGGDGGMPSGVFESLVTRWTVKAVPAGRSRSGSVDATGEWTEVSLSVQFRFANPALGYAVGQMADDKVEEVVQAFEDRARVLYRRC</sequence>
<evidence type="ECO:0000313" key="6">
    <source>
        <dbReference type="EMBL" id="KAK0719943.1"/>
    </source>
</evidence>
<dbReference type="GO" id="GO:0045333">
    <property type="term" value="P:cellular respiration"/>
    <property type="evidence" value="ECO:0007669"/>
    <property type="project" value="InterPro"/>
</dbReference>
<dbReference type="InterPro" id="IPR023393">
    <property type="entry name" value="START-like_dom_sf"/>
</dbReference>
<evidence type="ECO:0000256" key="1">
    <source>
        <dbReference type="ARBA" id="ARBA00006885"/>
    </source>
</evidence>
<feature type="compositionally biased region" description="Low complexity" evidence="4">
    <location>
        <begin position="21"/>
        <end position="33"/>
    </location>
</feature>
<keyword evidence="7" id="KW-1185">Reference proteome</keyword>
<comment type="subunit">
    <text evidence="2">Interacts with coenzyme Q.</text>
</comment>
<dbReference type="Gene3D" id="3.30.530.20">
    <property type="match status" value="1"/>
</dbReference>
<protein>
    <submittedName>
        <fullName evidence="6">Dehydrase and lipid transport-domain-containing protein</fullName>
    </submittedName>
</protein>
<evidence type="ECO:0000259" key="5">
    <source>
        <dbReference type="Pfam" id="PF03364"/>
    </source>
</evidence>